<dbReference type="VEuPathDB" id="TriTrypDB:TvY486_0602170"/>
<dbReference type="EMBL" id="HE573022">
    <property type="protein sequence ID" value="CCC48426.1"/>
    <property type="molecule type" value="Genomic_DNA"/>
</dbReference>
<dbReference type="GO" id="GO:0000290">
    <property type="term" value="P:deadenylation-dependent decapping of nuclear-transcribed mRNA"/>
    <property type="evidence" value="ECO:0007669"/>
    <property type="project" value="TreeGrafter"/>
</dbReference>
<dbReference type="PANTHER" id="PTHR23114:SF17">
    <property type="entry name" value="M7GPPPN-MRNA HYDROLASE"/>
    <property type="match status" value="1"/>
</dbReference>
<organism evidence="3">
    <name type="scientific">Trypanosoma vivax (strain Y486)</name>
    <dbReference type="NCBI Taxonomy" id="1055687"/>
    <lineage>
        <taxon>Eukaryota</taxon>
        <taxon>Discoba</taxon>
        <taxon>Euglenozoa</taxon>
        <taxon>Kinetoplastea</taxon>
        <taxon>Metakinetoplastina</taxon>
        <taxon>Trypanosomatida</taxon>
        <taxon>Trypanosomatidae</taxon>
        <taxon>Trypanosoma</taxon>
        <taxon>Duttonella</taxon>
    </lineage>
</organism>
<dbReference type="SUPFAM" id="SSF55811">
    <property type="entry name" value="Nudix"/>
    <property type="match status" value="1"/>
</dbReference>
<dbReference type="AlphaFoldDB" id="G0TWT8"/>
<dbReference type="PANTHER" id="PTHR23114">
    <property type="entry name" value="M7GPPPN-MRNA HYDROLASE"/>
    <property type="match status" value="1"/>
</dbReference>
<keyword evidence="1 3" id="KW-0378">Hydrolase</keyword>
<dbReference type="InterPro" id="IPR015797">
    <property type="entry name" value="NUDIX_hydrolase-like_dom_sf"/>
</dbReference>
<dbReference type="GO" id="GO:0016787">
    <property type="term" value="F:hydrolase activity"/>
    <property type="evidence" value="ECO:0007669"/>
    <property type="project" value="UniProtKB-KW"/>
</dbReference>
<proteinExistence type="predicted"/>
<dbReference type="PROSITE" id="PS51462">
    <property type="entry name" value="NUDIX"/>
    <property type="match status" value="1"/>
</dbReference>
<reference evidence="3" key="1">
    <citation type="journal article" date="2012" name="Proc. Natl. Acad. Sci. U.S.A.">
        <title>Antigenic diversity is generated by distinct evolutionary mechanisms in African trypanosome species.</title>
        <authorList>
            <person name="Jackson A.P."/>
            <person name="Berry A."/>
            <person name="Aslett M."/>
            <person name="Allison H.C."/>
            <person name="Burton P."/>
            <person name="Vavrova-Anderson J."/>
            <person name="Brown R."/>
            <person name="Browne H."/>
            <person name="Corton N."/>
            <person name="Hauser H."/>
            <person name="Gamble J."/>
            <person name="Gilderthorp R."/>
            <person name="Marcello L."/>
            <person name="McQuillan J."/>
            <person name="Otto T.D."/>
            <person name="Quail M.A."/>
            <person name="Sanders M.J."/>
            <person name="van Tonder A."/>
            <person name="Ginger M.L."/>
            <person name="Field M.C."/>
            <person name="Barry J.D."/>
            <person name="Hertz-Fowler C."/>
            <person name="Berriman M."/>
        </authorList>
    </citation>
    <scope>NUCLEOTIDE SEQUENCE</scope>
    <source>
        <strain evidence="3">Y486</strain>
    </source>
</reference>
<accession>G0TWT8</accession>
<dbReference type="GO" id="GO:0005737">
    <property type="term" value="C:cytoplasm"/>
    <property type="evidence" value="ECO:0007669"/>
    <property type="project" value="TreeGrafter"/>
</dbReference>
<dbReference type="PROSITE" id="PS00893">
    <property type="entry name" value="NUDIX_BOX"/>
    <property type="match status" value="1"/>
</dbReference>
<feature type="domain" description="Nudix hydrolase" evidence="2">
    <location>
        <begin position="36"/>
        <end position="191"/>
    </location>
</feature>
<dbReference type="Pfam" id="PF00293">
    <property type="entry name" value="NUDIX"/>
    <property type="match status" value="1"/>
</dbReference>
<dbReference type="Gene3D" id="3.90.79.10">
    <property type="entry name" value="Nucleoside Triphosphate Pyrophosphohydrolase"/>
    <property type="match status" value="1"/>
</dbReference>
<evidence type="ECO:0000313" key="3">
    <source>
        <dbReference type="EMBL" id="CCC48426.1"/>
    </source>
</evidence>
<sequence length="225" mass="24925">MSVVNAPPPNETCEAQELVEYTEEGEVLVRSHNGKRYRRSVCVIIMDQRGYFLGCKRRDDKRVIQCVQGGTEHGETPQQTAARELMEEIGLPISALRFVGEVSWTDALGGTCDGPRASFRYPSKTWRKMGAVGQELYPLLYVADTSVINKLNFKAVPGVRPEFCDAAWVPLHYLVEYCSPSKRTAIANMCIAVVPLVRLVIPDYVASVQSIEGVAHNPPIQGNAQ</sequence>
<evidence type="ECO:0000256" key="1">
    <source>
        <dbReference type="ARBA" id="ARBA00022801"/>
    </source>
</evidence>
<gene>
    <name evidence="3" type="ORF">TVY486_0602170</name>
</gene>
<dbReference type="OMA" id="GIHGQEM"/>
<evidence type="ECO:0000259" key="2">
    <source>
        <dbReference type="PROSITE" id="PS51462"/>
    </source>
</evidence>
<dbReference type="InterPro" id="IPR000086">
    <property type="entry name" value="NUDIX_hydrolase_dom"/>
</dbReference>
<protein>
    <submittedName>
        <fullName evidence="3">Putative conserved NUDIX hydrolase</fullName>
        <ecNumber evidence="3">3.6.1.-</ecNumber>
    </submittedName>
</protein>
<dbReference type="EC" id="3.6.1.-" evidence="3"/>
<dbReference type="InterPro" id="IPR020084">
    <property type="entry name" value="NUDIX_hydrolase_CS"/>
</dbReference>
<name>G0TWT8_TRYVY</name>